<dbReference type="EMBL" id="ABLC01000042">
    <property type="protein sequence ID" value="EDT04250.1"/>
    <property type="molecule type" value="Genomic_DNA"/>
</dbReference>
<sequence length="105" mass="11616">MATGNLRARIERLESKTGGAEPLIVRLHRHSESPDGFNGVMTNGTFTPCAEGQTAAELEEWTIADIKRRRQAGVFVVKQTRQLVIAQAELSVNEWAQRHCAGKSE</sequence>
<dbReference type="Proteomes" id="UP000005463">
    <property type="component" value="Unassembled WGS sequence"/>
</dbReference>
<proteinExistence type="predicted"/>
<dbReference type="RefSeq" id="WP_006751413.1">
    <property type="nucleotide sequence ID" value="NZ_ABLC01000042.1"/>
</dbReference>
<name>B1FDW0_9BURK</name>
<protein>
    <submittedName>
        <fullName evidence="1">Uncharacterized protein</fullName>
    </submittedName>
</protein>
<comment type="caution">
    <text evidence="1">The sequence shown here is derived from an EMBL/GenBank/DDBJ whole genome shotgun (WGS) entry which is preliminary data.</text>
</comment>
<evidence type="ECO:0000313" key="2">
    <source>
        <dbReference type="Proteomes" id="UP000005463"/>
    </source>
</evidence>
<dbReference type="AlphaFoldDB" id="B1FDW0"/>
<accession>B1FDW0</accession>
<dbReference type="PATRIC" id="fig|396596.7.peg.5562"/>
<reference evidence="1 2" key="1">
    <citation type="submission" date="2008-03" db="EMBL/GenBank/DDBJ databases">
        <title>Sequencing of the draft genome and assembly of Burkholderia ambifaria IOP40-10.</title>
        <authorList>
            <consortium name="US DOE Joint Genome Institute (JGI-PGF)"/>
            <person name="Copeland A."/>
            <person name="Lucas S."/>
            <person name="Lapidus A."/>
            <person name="Glavina del Rio T."/>
            <person name="Dalin E."/>
            <person name="Tice H."/>
            <person name="Bruce D."/>
            <person name="Goodwin L."/>
            <person name="Pitluck S."/>
            <person name="Larimer F."/>
            <person name="Land M.L."/>
            <person name="Hauser L."/>
            <person name="Tiedje J."/>
            <person name="Richardson P."/>
        </authorList>
    </citation>
    <scope>NUCLEOTIDE SEQUENCE [LARGE SCALE GENOMIC DNA]</scope>
    <source>
        <strain evidence="1 2">IOP40-10</strain>
    </source>
</reference>
<organism evidence="1 2">
    <name type="scientific">Burkholderia ambifaria IOP40-10</name>
    <dbReference type="NCBI Taxonomy" id="396596"/>
    <lineage>
        <taxon>Bacteria</taxon>
        <taxon>Pseudomonadati</taxon>
        <taxon>Pseudomonadota</taxon>
        <taxon>Betaproteobacteria</taxon>
        <taxon>Burkholderiales</taxon>
        <taxon>Burkholderiaceae</taxon>
        <taxon>Burkholderia</taxon>
        <taxon>Burkholderia cepacia complex</taxon>
    </lineage>
</organism>
<evidence type="ECO:0000313" key="1">
    <source>
        <dbReference type="EMBL" id="EDT04250.1"/>
    </source>
</evidence>
<gene>
    <name evidence="1" type="ORF">BamIOP4010DRAFT_2219</name>
</gene>